<keyword evidence="1" id="KW-0472">Membrane</keyword>
<feature type="transmembrane region" description="Helical" evidence="1">
    <location>
        <begin position="135"/>
        <end position="157"/>
    </location>
</feature>
<reference evidence="2" key="1">
    <citation type="submission" date="2022-09" db="EMBL/GenBank/DDBJ databases">
        <title>Novosphingobium sp. Nov., a polycyclic aromatic hydrocarbon-degrading bacterium isolated form mangrove sediments in HongKong.</title>
        <authorList>
            <person name="Hu Z."/>
        </authorList>
    </citation>
    <scope>NUCLEOTIDE SEQUENCE</scope>
    <source>
        <strain evidence="2">HK4-1</strain>
    </source>
</reference>
<feature type="transmembrane region" description="Helical" evidence="1">
    <location>
        <begin position="310"/>
        <end position="333"/>
    </location>
</feature>
<keyword evidence="1" id="KW-1133">Transmembrane helix</keyword>
<name>A0ABT2I0C7_9SPHN</name>
<sequence length="450" mass="50601">MSNAQTATRRMPVSDVSAGVGLSGLVALVAWIMVCRNWAAIADALSLPGPHAPMSGPYASVATMFFTGTAMALWSVLVDKVHLRPSTGMDWRTRRPLSQTLDISITKIAGLWATWAAIGFFYCIARWYWEGQYLFAMEVIGFAALPLFVLSIPYVLWLDRYMIEPRDHSWHFGALLIGREAWNGAEVRKHWRAWAIKGFFGAFMISILPPGFAQVVNADFGLIEYDPVALGSTLIAGLFVIDVQIGTVGYLLTFRPLDAHIRSGNPFLAGWVAALMCYPPFVWGTMGRADVLGYEVNTFGWASVFSTHPALLWVWAAMMVFLTAVYAWATFAFGVRFSNLTYRGVLTNGPYRFTRHPAYLSKNLFWWASTLPFLVRDGSLIDAVRNTVLLGVVSGIYYWRARTEEAHLLAEDPKYREYYEWMGENALITRTLSRLGRRFQPRSPQLQPAE</sequence>
<feature type="transmembrane region" description="Helical" evidence="1">
    <location>
        <begin position="20"/>
        <end position="39"/>
    </location>
</feature>
<proteinExistence type="predicted"/>
<gene>
    <name evidence="2" type="ORF">NZK81_01705</name>
</gene>
<feature type="transmembrane region" description="Helical" evidence="1">
    <location>
        <begin position="228"/>
        <end position="252"/>
    </location>
</feature>
<feature type="transmembrane region" description="Helical" evidence="1">
    <location>
        <begin position="104"/>
        <end position="129"/>
    </location>
</feature>
<accession>A0ABT2I0C7</accession>
<organism evidence="2 3">
    <name type="scientific">Novosphingobium mangrovi</name>
    <name type="common">ex Huang et al. 2023</name>
    <dbReference type="NCBI Taxonomy" id="2976432"/>
    <lineage>
        <taxon>Bacteria</taxon>
        <taxon>Pseudomonadati</taxon>
        <taxon>Pseudomonadota</taxon>
        <taxon>Alphaproteobacteria</taxon>
        <taxon>Sphingomonadales</taxon>
        <taxon>Sphingomonadaceae</taxon>
        <taxon>Novosphingobium</taxon>
    </lineage>
</organism>
<feature type="transmembrane region" description="Helical" evidence="1">
    <location>
        <begin position="264"/>
        <end position="283"/>
    </location>
</feature>
<evidence type="ECO:0000256" key="1">
    <source>
        <dbReference type="SAM" id="Phobius"/>
    </source>
</evidence>
<comment type="caution">
    <text evidence="2">The sequence shown here is derived from an EMBL/GenBank/DDBJ whole genome shotgun (WGS) entry which is preliminary data.</text>
</comment>
<feature type="transmembrane region" description="Helical" evidence="1">
    <location>
        <begin position="59"/>
        <end position="83"/>
    </location>
</feature>
<evidence type="ECO:0000313" key="3">
    <source>
        <dbReference type="Proteomes" id="UP001165583"/>
    </source>
</evidence>
<dbReference type="RefSeq" id="WP_260043358.1">
    <property type="nucleotide sequence ID" value="NZ_JANZXA010000001.1"/>
</dbReference>
<feature type="transmembrane region" description="Helical" evidence="1">
    <location>
        <begin position="198"/>
        <end position="216"/>
    </location>
</feature>
<keyword evidence="3" id="KW-1185">Reference proteome</keyword>
<keyword evidence="1" id="KW-0812">Transmembrane</keyword>
<dbReference type="Gene3D" id="1.20.120.1630">
    <property type="match status" value="1"/>
</dbReference>
<dbReference type="Pfam" id="PF06966">
    <property type="entry name" value="DUF1295"/>
    <property type="match status" value="1"/>
</dbReference>
<dbReference type="Proteomes" id="UP001165583">
    <property type="component" value="Unassembled WGS sequence"/>
</dbReference>
<protein>
    <submittedName>
        <fullName evidence="2">DUF1295 domain-containing protein</fullName>
    </submittedName>
</protein>
<evidence type="ECO:0000313" key="2">
    <source>
        <dbReference type="EMBL" id="MCT2398255.1"/>
    </source>
</evidence>
<dbReference type="InterPro" id="IPR010721">
    <property type="entry name" value="UstE-like"/>
</dbReference>
<dbReference type="EMBL" id="JANZXA010000001">
    <property type="protein sequence ID" value="MCT2398255.1"/>
    <property type="molecule type" value="Genomic_DNA"/>
</dbReference>